<protein>
    <recommendedName>
        <fullName evidence="3">Tetratricopeptide repeat protein</fullName>
    </recommendedName>
</protein>
<organism evidence="1 2">
    <name type="scientific">Candidatus Magnetoglobus multicellularis str. Araruama</name>
    <dbReference type="NCBI Taxonomy" id="890399"/>
    <lineage>
        <taxon>Bacteria</taxon>
        <taxon>Pseudomonadati</taxon>
        <taxon>Thermodesulfobacteriota</taxon>
        <taxon>Desulfobacteria</taxon>
        <taxon>Desulfobacterales</taxon>
        <taxon>Desulfobacteraceae</taxon>
        <taxon>Candidatus Magnetoglobus</taxon>
    </lineage>
</organism>
<evidence type="ECO:0000313" key="2">
    <source>
        <dbReference type="Proteomes" id="UP000189670"/>
    </source>
</evidence>
<name>A0A1V1P2W0_9BACT</name>
<accession>A0A1V1P2W0</accession>
<gene>
    <name evidence="1" type="ORF">OMM_09867</name>
</gene>
<evidence type="ECO:0008006" key="3">
    <source>
        <dbReference type="Google" id="ProtNLM"/>
    </source>
</evidence>
<proteinExistence type="predicted"/>
<dbReference type="InterPro" id="IPR011990">
    <property type="entry name" value="TPR-like_helical_dom_sf"/>
</dbReference>
<dbReference type="Gene3D" id="1.25.40.10">
    <property type="entry name" value="Tetratricopeptide repeat domain"/>
    <property type="match status" value="1"/>
</dbReference>
<reference evidence="2" key="1">
    <citation type="submission" date="2012-11" db="EMBL/GenBank/DDBJ databases">
        <authorList>
            <person name="Lucero-Rivera Y.E."/>
            <person name="Tovar-Ramirez D."/>
        </authorList>
    </citation>
    <scope>NUCLEOTIDE SEQUENCE [LARGE SCALE GENOMIC DNA]</scope>
    <source>
        <strain evidence="2">Araruama</strain>
    </source>
</reference>
<dbReference type="SUPFAM" id="SSF48452">
    <property type="entry name" value="TPR-like"/>
    <property type="match status" value="1"/>
</dbReference>
<sequence>MFLFGNSVFAETSGEDLYRRGSYLDAETYYREQDMNNPKDVRWRYNRGCAAFKSDQLDASLSAFNSVTKRTEDPEILFRASYNAGNVLFKKVILFQPPNSIFKH</sequence>
<dbReference type="EMBL" id="ATBP01000729">
    <property type="protein sequence ID" value="ETR69133.1"/>
    <property type="molecule type" value="Genomic_DNA"/>
</dbReference>
<dbReference type="Proteomes" id="UP000189670">
    <property type="component" value="Unassembled WGS sequence"/>
</dbReference>
<dbReference type="AlphaFoldDB" id="A0A1V1P2W0"/>
<comment type="caution">
    <text evidence="1">The sequence shown here is derived from an EMBL/GenBank/DDBJ whole genome shotgun (WGS) entry which is preliminary data.</text>
</comment>
<evidence type="ECO:0000313" key="1">
    <source>
        <dbReference type="EMBL" id="ETR69133.1"/>
    </source>
</evidence>